<feature type="domain" description="Methyltransferase FkbM" evidence="1">
    <location>
        <begin position="54"/>
        <end position="196"/>
    </location>
</feature>
<comment type="caution">
    <text evidence="2">The sequence shown here is derived from an EMBL/GenBank/DDBJ whole genome shotgun (WGS) entry which is preliminary data.</text>
</comment>
<proteinExistence type="predicted"/>
<dbReference type="GO" id="GO:0032259">
    <property type="term" value="P:methylation"/>
    <property type="evidence" value="ECO:0007669"/>
    <property type="project" value="UniProtKB-KW"/>
</dbReference>
<keyword evidence="3" id="KW-1185">Reference proteome</keyword>
<dbReference type="Pfam" id="PF05050">
    <property type="entry name" value="Methyltransf_21"/>
    <property type="match status" value="1"/>
</dbReference>
<dbReference type="InterPro" id="IPR029063">
    <property type="entry name" value="SAM-dependent_MTases_sf"/>
</dbReference>
<evidence type="ECO:0000259" key="1">
    <source>
        <dbReference type="Pfam" id="PF05050"/>
    </source>
</evidence>
<dbReference type="GO" id="GO:0008168">
    <property type="term" value="F:methyltransferase activity"/>
    <property type="evidence" value="ECO:0007669"/>
    <property type="project" value="UniProtKB-KW"/>
</dbReference>
<name>A0A7K3WSI3_9FLAO</name>
<dbReference type="SUPFAM" id="SSF53335">
    <property type="entry name" value="S-adenosyl-L-methionine-dependent methyltransferases"/>
    <property type="match status" value="1"/>
</dbReference>
<dbReference type="InterPro" id="IPR052514">
    <property type="entry name" value="SAM-dependent_MTase"/>
</dbReference>
<accession>A0A7K3WSI3</accession>
<organism evidence="2 3">
    <name type="scientific">Cryomorpha ignava</name>
    <dbReference type="NCBI Taxonomy" id="101383"/>
    <lineage>
        <taxon>Bacteria</taxon>
        <taxon>Pseudomonadati</taxon>
        <taxon>Bacteroidota</taxon>
        <taxon>Flavobacteriia</taxon>
        <taxon>Flavobacteriales</taxon>
        <taxon>Cryomorphaceae</taxon>
        <taxon>Cryomorpha</taxon>
    </lineage>
</organism>
<sequence>MKNTVKRLLQRLLGFNTYLKIFARYKIATLKSDKKEGDFFAFMSLLKNEGLILDIGANLGIMTWHLLKDFSNAEIWAFEPIPENNKILHAVTEKCQHQRFRIFDCALGDKPGIAKMVLPNVSKVKMQGLSHIVHESIGEFNQGDFYEVEIDTLDNLIDSTKKVQGIKLDVENFEYFVLKGGEELIERDKPIIYTELWVNENREKCLNFIKTKGYAVKVHVGNKLIDFSPETYSGQNFFFIPN</sequence>
<evidence type="ECO:0000313" key="2">
    <source>
        <dbReference type="EMBL" id="NEN24416.1"/>
    </source>
</evidence>
<dbReference type="Proteomes" id="UP000486602">
    <property type="component" value="Unassembled WGS sequence"/>
</dbReference>
<reference evidence="2 3" key="1">
    <citation type="submission" date="2020-02" db="EMBL/GenBank/DDBJ databases">
        <title>Out from the shadows clarifying the taxonomy of the family Cryomorphaceae and related taxa by utilizing the GTDB taxonomic framework.</title>
        <authorList>
            <person name="Bowman J.P."/>
        </authorList>
    </citation>
    <scope>NUCLEOTIDE SEQUENCE [LARGE SCALE GENOMIC DNA]</scope>
    <source>
        <strain evidence="2 3">QSSC 1-22</strain>
    </source>
</reference>
<dbReference type="PANTHER" id="PTHR34203:SF15">
    <property type="entry name" value="SLL1173 PROTEIN"/>
    <property type="match status" value="1"/>
</dbReference>
<keyword evidence="2" id="KW-0808">Transferase</keyword>
<dbReference type="InterPro" id="IPR006342">
    <property type="entry name" value="FkbM_mtfrase"/>
</dbReference>
<evidence type="ECO:0000313" key="3">
    <source>
        <dbReference type="Proteomes" id="UP000486602"/>
    </source>
</evidence>
<dbReference type="AlphaFoldDB" id="A0A7K3WSI3"/>
<protein>
    <submittedName>
        <fullName evidence="2">FkbM family methyltransferase</fullName>
    </submittedName>
</protein>
<dbReference type="Gene3D" id="3.40.50.150">
    <property type="entry name" value="Vaccinia Virus protein VP39"/>
    <property type="match status" value="1"/>
</dbReference>
<keyword evidence="2" id="KW-0489">Methyltransferase</keyword>
<dbReference type="EMBL" id="JAAGVY010000025">
    <property type="protein sequence ID" value="NEN24416.1"/>
    <property type="molecule type" value="Genomic_DNA"/>
</dbReference>
<gene>
    <name evidence="2" type="ORF">G3O08_12970</name>
</gene>
<dbReference type="NCBIfam" id="TIGR01444">
    <property type="entry name" value="fkbM_fam"/>
    <property type="match status" value="1"/>
</dbReference>
<dbReference type="RefSeq" id="WP_163285808.1">
    <property type="nucleotide sequence ID" value="NZ_JAAGVY010000025.1"/>
</dbReference>
<dbReference type="PANTHER" id="PTHR34203">
    <property type="entry name" value="METHYLTRANSFERASE, FKBM FAMILY PROTEIN"/>
    <property type="match status" value="1"/>
</dbReference>